<keyword evidence="3" id="KW-1185">Reference proteome</keyword>
<feature type="transmembrane region" description="Helical" evidence="1">
    <location>
        <begin position="168"/>
        <end position="191"/>
    </location>
</feature>
<dbReference type="OrthoDB" id="1425482at2"/>
<name>A0A5S5DVV9_9FLAO</name>
<reference evidence="2 3" key="1">
    <citation type="submission" date="2019-07" db="EMBL/GenBank/DDBJ databases">
        <title>Genomic Encyclopedia of Type Strains, Phase IV (KMG-IV): sequencing the most valuable type-strain genomes for metagenomic binning, comparative biology and taxonomic classification.</title>
        <authorList>
            <person name="Goeker M."/>
        </authorList>
    </citation>
    <scope>NUCLEOTIDE SEQUENCE [LARGE SCALE GENOMIC DNA]</scope>
    <source>
        <strain evidence="2 3">DSM 18961</strain>
    </source>
</reference>
<feature type="transmembrane region" description="Helical" evidence="1">
    <location>
        <begin position="197"/>
        <end position="220"/>
    </location>
</feature>
<keyword evidence="1" id="KW-1133">Transmembrane helix</keyword>
<comment type="caution">
    <text evidence="2">The sequence shown here is derived from an EMBL/GenBank/DDBJ whole genome shotgun (WGS) entry which is preliminary data.</text>
</comment>
<protein>
    <submittedName>
        <fullName evidence="2">Uncharacterized protein</fullName>
    </submittedName>
</protein>
<dbReference type="EMBL" id="VNIA01000002">
    <property type="protein sequence ID" value="TYP98789.1"/>
    <property type="molecule type" value="Genomic_DNA"/>
</dbReference>
<organism evidence="2 3">
    <name type="scientific">Tenacibaculum adriaticum</name>
    <dbReference type="NCBI Taxonomy" id="413713"/>
    <lineage>
        <taxon>Bacteria</taxon>
        <taxon>Pseudomonadati</taxon>
        <taxon>Bacteroidota</taxon>
        <taxon>Flavobacteriia</taxon>
        <taxon>Flavobacteriales</taxon>
        <taxon>Flavobacteriaceae</taxon>
        <taxon>Tenacibaculum</taxon>
    </lineage>
</organism>
<sequence>MLQSINLQEKLLRVRNKKLKKVDVLAWVQKIFIEVDERYNSTEERLKRVDNITLNQFNINKTDTDAIFHIDQIKKICIDYRLRFLDAKYFKSDYPSEVIIKIHQLEKEHNTKLHGFKIVAPSVLFKLKKADDPMLFVPMSNDYYYLVHKWGNDMHPLRKFKYWVIRNVGNFGISLFVTSLLLTLATHSFFFREHTSIAYFFLLFVFYLKGALGLSLFYGISSGKNFSEYAWRSKYDKIC</sequence>
<dbReference type="AlphaFoldDB" id="A0A5S5DVV9"/>
<proteinExistence type="predicted"/>
<dbReference type="RefSeq" id="WP_148869603.1">
    <property type="nucleotide sequence ID" value="NZ_VNIA01000002.1"/>
</dbReference>
<evidence type="ECO:0000256" key="1">
    <source>
        <dbReference type="SAM" id="Phobius"/>
    </source>
</evidence>
<keyword evidence="1" id="KW-0472">Membrane</keyword>
<evidence type="ECO:0000313" key="3">
    <source>
        <dbReference type="Proteomes" id="UP000323136"/>
    </source>
</evidence>
<keyword evidence="1" id="KW-0812">Transmembrane</keyword>
<evidence type="ECO:0000313" key="2">
    <source>
        <dbReference type="EMBL" id="TYP98789.1"/>
    </source>
</evidence>
<dbReference type="Proteomes" id="UP000323136">
    <property type="component" value="Unassembled WGS sequence"/>
</dbReference>
<accession>A0A5S5DVV9</accession>
<gene>
    <name evidence="2" type="ORF">C7447_102104</name>
</gene>